<gene>
    <name evidence="1" type="ORF">O0I10_002816</name>
</gene>
<comment type="caution">
    <text evidence="1">The sequence shown here is derived from an EMBL/GenBank/DDBJ whole genome shotgun (WGS) entry which is preliminary data.</text>
</comment>
<organism evidence="1 2">
    <name type="scientific">Lichtheimia ornata</name>
    <dbReference type="NCBI Taxonomy" id="688661"/>
    <lineage>
        <taxon>Eukaryota</taxon>
        <taxon>Fungi</taxon>
        <taxon>Fungi incertae sedis</taxon>
        <taxon>Mucoromycota</taxon>
        <taxon>Mucoromycotina</taxon>
        <taxon>Mucoromycetes</taxon>
        <taxon>Mucorales</taxon>
        <taxon>Lichtheimiaceae</taxon>
        <taxon>Lichtheimia</taxon>
    </lineage>
</organism>
<evidence type="ECO:0000313" key="1">
    <source>
        <dbReference type="EMBL" id="KAJ8661549.1"/>
    </source>
</evidence>
<evidence type="ECO:0000313" key="2">
    <source>
        <dbReference type="Proteomes" id="UP001234581"/>
    </source>
</evidence>
<dbReference type="RefSeq" id="XP_058346462.1">
    <property type="nucleotide sequence ID" value="XM_058482895.1"/>
</dbReference>
<dbReference type="AlphaFoldDB" id="A0AAD7XY66"/>
<dbReference type="Proteomes" id="UP001234581">
    <property type="component" value="Unassembled WGS sequence"/>
</dbReference>
<dbReference type="GeneID" id="83210231"/>
<keyword evidence="2" id="KW-1185">Reference proteome</keyword>
<reference evidence="1 2" key="1">
    <citation type="submission" date="2023-03" db="EMBL/GenBank/DDBJ databases">
        <title>Genome sequence of Lichtheimia ornata CBS 291.66.</title>
        <authorList>
            <person name="Mohabir J.T."/>
            <person name="Shea T.P."/>
            <person name="Kurbessoian T."/>
            <person name="Berby B."/>
            <person name="Fontaine J."/>
            <person name="Livny J."/>
            <person name="Gnirke A."/>
            <person name="Stajich J.E."/>
            <person name="Cuomo C.A."/>
        </authorList>
    </citation>
    <scope>NUCLEOTIDE SEQUENCE [LARGE SCALE GENOMIC DNA]</scope>
    <source>
        <strain evidence="1">CBS 291.66</strain>
    </source>
</reference>
<sequence>MVVYSTTFDEHIQQLDVFHDENDYDGGLRMIATITMHITKIVNNVPNAETVAATQLLVTVLVFGNPSHLGLLWEQHSSSLCGDYQWHYIGNEMDVDIDRCVAEALKDIQRLLEQHNEALESFHGMPSLPDSSIFMQQLPIQRQVDDSSTSTGRVTHQDSEDRVAALNIQQRTPK</sequence>
<protein>
    <submittedName>
        <fullName evidence="1">Uncharacterized protein</fullName>
    </submittedName>
</protein>
<proteinExistence type="predicted"/>
<dbReference type="EMBL" id="JARTCD010000008">
    <property type="protein sequence ID" value="KAJ8661549.1"/>
    <property type="molecule type" value="Genomic_DNA"/>
</dbReference>
<name>A0AAD7XY66_9FUNG</name>
<accession>A0AAD7XY66</accession>